<dbReference type="Proteomes" id="UP000610846">
    <property type="component" value="Unassembled WGS sequence"/>
</dbReference>
<proteinExistence type="predicted"/>
<keyword evidence="2" id="KW-0812">Transmembrane</keyword>
<keyword evidence="2" id="KW-1133">Transmembrane helix</keyword>
<reference evidence="3" key="2">
    <citation type="submission" date="2020-09" db="EMBL/GenBank/DDBJ databases">
        <authorList>
            <person name="Yu Y."/>
        </authorList>
    </citation>
    <scope>NUCLEOTIDE SEQUENCE</scope>
    <source>
        <strain evidence="3">KCTC 49039</strain>
    </source>
</reference>
<keyword evidence="4" id="KW-1185">Reference proteome</keyword>
<keyword evidence="2" id="KW-0472">Membrane</keyword>
<feature type="transmembrane region" description="Helical" evidence="2">
    <location>
        <begin position="40"/>
        <end position="59"/>
    </location>
</feature>
<feature type="region of interest" description="Disordered" evidence="1">
    <location>
        <begin position="207"/>
        <end position="227"/>
    </location>
</feature>
<dbReference type="EMBL" id="JACYHB010000008">
    <property type="protein sequence ID" value="MBD8079608.1"/>
    <property type="molecule type" value="Genomic_DNA"/>
</dbReference>
<gene>
    <name evidence="3" type="ORF">IF651_11125</name>
</gene>
<sequence length="227" mass="22472">MSSSVPGPSRVVRAVLVATLVLALTAAAHRVGGGSLPDPLVVAALAAFTVAGTTAAARARFTVPRLVVLLGGAQLVLHGALTWLGGHDPHGTVGGASCVSATAGHAGHGSALACGTSSGSATVPDVAGSLATHAHHTSGTAGWVMLAAHVAATVVLALVLARGERAFERLLGWLSSRLVRVPRTVTLPTAPRAAVVVARVRRLAHRHAGAAPTRGPPVGGRLVGTAP</sequence>
<evidence type="ECO:0000256" key="2">
    <source>
        <dbReference type="SAM" id="Phobius"/>
    </source>
</evidence>
<evidence type="ECO:0000313" key="3">
    <source>
        <dbReference type="EMBL" id="MBD8079608.1"/>
    </source>
</evidence>
<dbReference type="RefSeq" id="WP_191829188.1">
    <property type="nucleotide sequence ID" value="NZ_JACYHB010000008.1"/>
</dbReference>
<accession>A0A927PCY9</accession>
<evidence type="ECO:0000313" key="4">
    <source>
        <dbReference type="Proteomes" id="UP000610846"/>
    </source>
</evidence>
<feature type="compositionally biased region" description="Gly residues" evidence="1">
    <location>
        <begin position="217"/>
        <end position="227"/>
    </location>
</feature>
<feature type="transmembrane region" description="Helical" evidence="2">
    <location>
        <begin position="66"/>
        <end position="84"/>
    </location>
</feature>
<organism evidence="3 4">
    <name type="scientific">Cellulosimicrobium arenosum</name>
    <dbReference type="NCBI Taxonomy" id="2708133"/>
    <lineage>
        <taxon>Bacteria</taxon>
        <taxon>Bacillati</taxon>
        <taxon>Actinomycetota</taxon>
        <taxon>Actinomycetes</taxon>
        <taxon>Micrococcales</taxon>
        <taxon>Promicromonosporaceae</taxon>
        <taxon>Cellulosimicrobium</taxon>
    </lineage>
</organism>
<protein>
    <submittedName>
        <fullName evidence="3">Uncharacterized protein</fullName>
    </submittedName>
</protein>
<reference evidence="3" key="1">
    <citation type="journal article" date="2018" name="Curr. Microbiol.">
        <title>Cellulosimicrobium arenosum sp. nov., Isolated from Marine Sediment Sand.</title>
        <authorList>
            <person name="Oh M."/>
            <person name="Kim J.H."/>
            <person name="Yoon J.H."/>
            <person name="Schumann P."/>
            <person name="Kim W."/>
        </authorList>
    </citation>
    <scope>NUCLEOTIDE SEQUENCE</scope>
    <source>
        <strain evidence="3">KCTC 49039</strain>
    </source>
</reference>
<feature type="transmembrane region" description="Helical" evidence="2">
    <location>
        <begin position="140"/>
        <end position="161"/>
    </location>
</feature>
<evidence type="ECO:0000256" key="1">
    <source>
        <dbReference type="SAM" id="MobiDB-lite"/>
    </source>
</evidence>
<name>A0A927PCY9_9MICO</name>
<dbReference type="AlphaFoldDB" id="A0A927PCY9"/>
<comment type="caution">
    <text evidence="3">The sequence shown here is derived from an EMBL/GenBank/DDBJ whole genome shotgun (WGS) entry which is preliminary data.</text>
</comment>